<reference evidence="2 3" key="1">
    <citation type="submission" date="2015-03" db="EMBL/GenBank/DDBJ databases">
        <title>Complete genome sequence of Muricauda lutaonensis CC-HSB-11T, isolated from a coastal hot spring.</title>
        <authorList>
            <person name="Kim K.M."/>
        </authorList>
    </citation>
    <scope>NUCLEOTIDE SEQUENCE [LARGE SCALE GENOMIC DNA]</scope>
    <source>
        <strain evidence="2 3">CC-HSB-11</strain>
    </source>
</reference>
<keyword evidence="3" id="KW-1185">Reference proteome</keyword>
<dbReference type="NCBIfam" id="TIGR02284">
    <property type="entry name" value="PA2169 family four-helix-bundle protein"/>
    <property type="match status" value="1"/>
</dbReference>
<dbReference type="RefSeq" id="WP_045801988.1">
    <property type="nucleotide sequence ID" value="NZ_CP011071.1"/>
</dbReference>
<evidence type="ECO:0000313" key="2">
    <source>
        <dbReference type="EMBL" id="AKA35323.1"/>
    </source>
</evidence>
<dbReference type="PATRIC" id="fig|516051.4.peg.1765"/>
<feature type="domain" description="DUF2383" evidence="1">
    <location>
        <begin position="8"/>
        <end position="116"/>
    </location>
</feature>
<protein>
    <recommendedName>
        <fullName evidence="1">DUF2383 domain-containing protein</fullName>
    </recommendedName>
</protein>
<organism evidence="2 3">
    <name type="scientific">Flagellimonas lutaonensis</name>
    <dbReference type="NCBI Taxonomy" id="516051"/>
    <lineage>
        <taxon>Bacteria</taxon>
        <taxon>Pseudomonadati</taxon>
        <taxon>Bacteroidota</taxon>
        <taxon>Flavobacteriia</taxon>
        <taxon>Flavobacteriales</taxon>
        <taxon>Flavobacteriaceae</taxon>
        <taxon>Flagellimonas</taxon>
    </lineage>
</organism>
<dbReference type="PIRSF" id="PIRSF029477">
    <property type="entry name" value="UCP029477"/>
    <property type="match status" value="1"/>
</dbReference>
<dbReference type="InterPro" id="IPR009078">
    <property type="entry name" value="Ferritin-like_SF"/>
</dbReference>
<dbReference type="STRING" id="516051.VC82_1711"/>
<dbReference type="SUPFAM" id="SSF47240">
    <property type="entry name" value="Ferritin-like"/>
    <property type="match status" value="1"/>
</dbReference>
<dbReference type="OrthoDB" id="282393at2"/>
<dbReference type="InterPro" id="IPR011971">
    <property type="entry name" value="CHP02284"/>
</dbReference>
<evidence type="ECO:0000259" key="1">
    <source>
        <dbReference type="Pfam" id="PF09537"/>
    </source>
</evidence>
<dbReference type="Gene3D" id="1.20.1260.10">
    <property type="match status" value="1"/>
</dbReference>
<dbReference type="EMBL" id="CP011071">
    <property type="protein sequence ID" value="AKA35323.1"/>
    <property type="molecule type" value="Genomic_DNA"/>
</dbReference>
<dbReference type="Proteomes" id="UP000032726">
    <property type="component" value="Chromosome"/>
</dbReference>
<evidence type="ECO:0000313" key="3">
    <source>
        <dbReference type="Proteomes" id="UP000032726"/>
    </source>
</evidence>
<name>A0A0D5YTY5_9FLAO</name>
<dbReference type="InterPro" id="IPR019052">
    <property type="entry name" value="DUF2383"/>
</dbReference>
<dbReference type="InterPro" id="IPR016920">
    <property type="entry name" value="UCP029477"/>
</dbReference>
<sequence length="152" mass="17836">MTKYTVEMSNKLNELLEKTYDAEKGFKEAAEKVKNPTIKEFFEQKAEQRYNFGQELKNEIRAYGQEPEKGGSLKGTLHRNWMNLKAFFDYNDEEAMLKEVERGEKEAINTYNDILNDEEFVLPPSTETLLMKQRNAIRETLEKANFFEMAVS</sequence>
<gene>
    <name evidence="2" type="ORF">VC82_1711</name>
</gene>
<proteinExistence type="predicted"/>
<accession>A0A0D5YTY5</accession>
<dbReference type="KEGG" id="mlt:VC82_1711"/>
<dbReference type="InterPro" id="IPR012347">
    <property type="entry name" value="Ferritin-like"/>
</dbReference>
<dbReference type="HOGENOM" id="CLU_114531_1_0_10"/>
<dbReference type="AlphaFoldDB" id="A0A0D5YTY5"/>
<dbReference type="Pfam" id="PF09537">
    <property type="entry name" value="DUF2383"/>
    <property type="match status" value="1"/>
</dbReference>